<gene>
    <name evidence="3" type="ORF">Hypma_013868</name>
</gene>
<dbReference type="InterPro" id="IPR008266">
    <property type="entry name" value="Tyr_kinase_AS"/>
</dbReference>
<feature type="region of interest" description="Disordered" evidence="1">
    <location>
        <begin position="755"/>
        <end position="804"/>
    </location>
</feature>
<comment type="caution">
    <text evidence="3">The sequence shown here is derived from an EMBL/GenBank/DDBJ whole genome shotgun (WGS) entry which is preliminary data.</text>
</comment>
<dbReference type="PROSITE" id="PS00109">
    <property type="entry name" value="PROTEIN_KINASE_TYR"/>
    <property type="match status" value="1"/>
</dbReference>
<dbReference type="Pfam" id="PF17667">
    <property type="entry name" value="Pkinase_fungal"/>
    <property type="match status" value="1"/>
</dbReference>
<dbReference type="GO" id="GO:0005524">
    <property type="term" value="F:ATP binding"/>
    <property type="evidence" value="ECO:0007669"/>
    <property type="project" value="InterPro"/>
</dbReference>
<feature type="domain" description="Protein kinase" evidence="2">
    <location>
        <begin position="362"/>
        <end position="709"/>
    </location>
</feature>
<dbReference type="AlphaFoldDB" id="A0A369KE73"/>
<evidence type="ECO:0000313" key="4">
    <source>
        <dbReference type="Proteomes" id="UP000076154"/>
    </source>
</evidence>
<feature type="region of interest" description="Disordered" evidence="1">
    <location>
        <begin position="1"/>
        <end position="47"/>
    </location>
</feature>
<dbReference type="PANTHER" id="PTHR38248">
    <property type="entry name" value="FUNK1 6"/>
    <property type="match status" value="1"/>
</dbReference>
<accession>A0A369KE73</accession>
<proteinExistence type="predicted"/>
<dbReference type="GO" id="GO:0004672">
    <property type="term" value="F:protein kinase activity"/>
    <property type="evidence" value="ECO:0007669"/>
    <property type="project" value="InterPro"/>
</dbReference>
<dbReference type="Gene3D" id="1.10.510.10">
    <property type="entry name" value="Transferase(Phosphotransferase) domain 1"/>
    <property type="match status" value="1"/>
</dbReference>
<protein>
    <recommendedName>
        <fullName evidence="2">Protein kinase domain-containing protein</fullName>
    </recommendedName>
</protein>
<feature type="compositionally biased region" description="Basic residues" evidence="1">
    <location>
        <begin position="785"/>
        <end position="804"/>
    </location>
</feature>
<feature type="region of interest" description="Disordered" evidence="1">
    <location>
        <begin position="543"/>
        <end position="579"/>
    </location>
</feature>
<feature type="compositionally biased region" description="Polar residues" evidence="1">
    <location>
        <begin position="548"/>
        <end position="568"/>
    </location>
</feature>
<evidence type="ECO:0000259" key="2">
    <source>
        <dbReference type="PROSITE" id="PS50011"/>
    </source>
</evidence>
<dbReference type="PROSITE" id="PS50011">
    <property type="entry name" value="PROTEIN_KINASE_DOM"/>
    <property type="match status" value="1"/>
</dbReference>
<dbReference type="EMBL" id="LUEZ02000009">
    <property type="protein sequence ID" value="RDB30034.1"/>
    <property type="molecule type" value="Genomic_DNA"/>
</dbReference>
<reference evidence="3" key="1">
    <citation type="submission" date="2018-04" db="EMBL/GenBank/DDBJ databases">
        <title>Whole genome sequencing of Hypsizygus marmoreus.</title>
        <authorList>
            <person name="Choi I.-G."/>
            <person name="Min B."/>
            <person name="Kim J.-G."/>
            <person name="Kim S."/>
            <person name="Oh Y.-L."/>
            <person name="Kong W.-S."/>
            <person name="Park H."/>
            <person name="Jeong J."/>
            <person name="Song E.-S."/>
        </authorList>
    </citation>
    <scope>NUCLEOTIDE SEQUENCE [LARGE SCALE GENOMIC DNA]</scope>
    <source>
        <strain evidence="3">51987-8</strain>
    </source>
</reference>
<name>A0A369KE73_HYPMA</name>
<dbReference type="PANTHER" id="PTHR38248:SF2">
    <property type="entry name" value="FUNK1 11"/>
    <property type="match status" value="1"/>
</dbReference>
<dbReference type="InParanoid" id="A0A369KE73"/>
<dbReference type="STRING" id="39966.A0A369KE73"/>
<dbReference type="InterPro" id="IPR000719">
    <property type="entry name" value="Prot_kinase_dom"/>
</dbReference>
<dbReference type="InterPro" id="IPR011009">
    <property type="entry name" value="Kinase-like_dom_sf"/>
</dbReference>
<dbReference type="OrthoDB" id="5592585at2759"/>
<organism evidence="3 4">
    <name type="scientific">Hypsizygus marmoreus</name>
    <name type="common">White beech mushroom</name>
    <name type="synonym">Agaricus marmoreus</name>
    <dbReference type="NCBI Taxonomy" id="39966"/>
    <lineage>
        <taxon>Eukaryota</taxon>
        <taxon>Fungi</taxon>
        <taxon>Dikarya</taxon>
        <taxon>Basidiomycota</taxon>
        <taxon>Agaricomycotina</taxon>
        <taxon>Agaricomycetes</taxon>
        <taxon>Agaricomycetidae</taxon>
        <taxon>Agaricales</taxon>
        <taxon>Tricholomatineae</taxon>
        <taxon>Lyophyllaceae</taxon>
        <taxon>Hypsizygus</taxon>
    </lineage>
</organism>
<keyword evidence="4" id="KW-1185">Reference proteome</keyword>
<evidence type="ECO:0000313" key="3">
    <source>
        <dbReference type="EMBL" id="RDB30034.1"/>
    </source>
</evidence>
<dbReference type="InterPro" id="IPR040976">
    <property type="entry name" value="Pkinase_fungal"/>
</dbReference>
<evidence type="ECO:0000256" key="1">
    <source>
        <dbReference type="SAM" id="MobiDB-lite"/>
    </source>
</evidence>
<dbReference type="Proteomes" id="UP000076154">
    <property type="component" value="Unassembled WGS sequence"/>
</dbReference>
<sequence length="804" mass="89731">MGFESDLSPLTSSDEGSLASKSDHTLPNFGQTSRSSHHMRPVTPPLVPASAVPQRVAAMDGTPITSKIATGAPFTSNYFFSNPKLQRMATEMKSKFIGPMQPKAFLDEFLPIAEDAKKPWKWDQTLQTKFEDVASKDKEVQMYDPLIKALQVACGDKLVLVNTSAVPDMAAGALVPEGLKPDISGYKPDYKEQQAGPIKKITDFSLMEVHMELKKAETDDGFEDEGPVFERDPDNAIDTRGQITGYATAQLALQFRTHAFSVLLCGSNARFLRWDRTGAIVSACFDYTKEDLLLEFFWRYGMTNEEGRGKDMSISVPTPEEAEEARTGLGITGKDCQIPLLKFTVVDDVSNKVHYFVGHEHLLRANSSATGRATRVIKVWDLQLREPAMLKDTWRVALPGIDKEGDIYKELHKHGVPHISEITCAGDVRRTTRDSVDNHRTRTHLYADSKYIDRRKSWAVIEGLRPHSHYRIVLKTIGRSLTAFASSEQLVTAARDALEALVAAYEKAKIMHRDISIGNILIVGESGLLIDWDLAKRVFEAETDGGTDRSNPTNDKGNGMNNGSSTAPKPNPNGPRQMERSGTWQFIAARLLVARNVPAHTLADDMESLVHVLNWVSLRCMPHDLSPDELASLLNSVFNYHEKVEGKDQGGVGKEHFLTTGSIDTVGLKNPAMVSLLLKLAHTFAVEYERPPAPESLAILDKVDKDKSLKDTWTDEEEDLYALARSYCRRQARRKDPSWVLGLFKHALKNEKWTPGDGSVENKLAAKPDNGLKRKPQDKLDEYRRKRLRQKTKSSKGKGRNRKP</sequence>
<feature type="compositionally biased region" description="Basic and acidic residues" evidence="1">
    <location>
        <begin position="764"/>
        <end position="784"/>
    </location>
</feature>
<dbReference type="SUPFAM" id="SSF56112">
    <property type="entry name" value="Protein kinase-like (PK-like)"/>
    <property type="match status" value="1"/>
</dbReference>